<dbReference type="AlphaFoldDB" id="A0A4R8LVW9"/>
<keyword evidence="2" id="KW-1185">Reference proteome</keyword>
<dbReference type="Proteomes" id="UP000295509">
    <property type="component" value="Unassembled WGS sequence"/>
</dbReference>
<reference evidence="1 2" key="1">
    <citation type="submission" date="2019-03" db="EMBL/GenBank/DDBJ databases">
        <title>Genomic Encyclopedia of Type Strains, Phase III (KMG-III): the genomes of soil and plant-associated and newly described type strains.</title>
        <authorList>
            <person name="Whitman W."/>
        </authorList>
    </citation>
    <scope>NUCLEOTIDE SEQUENCE [LARGE SCALE GENOMIC DNA]</scope>
    <source>
        <strain evidence="1 2">LMG 29544</strain>
    </source>
</reference>
<proteinExistence type="predicted"/>
<name>A0A4R8LVW9_9BURK</name>
<sequence>MAIVQEPSEALAPSMPLSARAHVGVDHCCALAEMGDLLVMLAHDDLSITAPDAHDELIRIETRIAEGVLGPDEWSAFERSGSPSGFNCPDCRNVLFEVRDERILRFRCRAGHAFSAQSLLALQAETMENQLAALFGSLHEEAMLSRRLLGTPICRDDAMSATLAARIGKAERDAARIWQWMCNSPEPDQQ</sequence>
<evidence type="ECO:0000313" key="1">
    <source>
        <dbReference type="EMBL" id="TDY50937.1"/>
    </source>
</evidence>
<dbReference type="EMBL" id="SORE01000008">
    <property type="protein sequence ID" value="TDY50937.1"/>
    <property type="molecule type" value="Genomic_DNA"/>
</dbReference>
<evidence type="ECO:0000313" key="2">
    <source>
        <dbReference type="Proteomes" id="UP000295509"/>
    </source>
</evidence>
<protein>
    <submittedName>
        <fullName evidence="1">Uncharacterized protein</fullName>
    </submittedName>
</protein>
<organism evidence="1 2">
    <name type="scientific">Paraburkholderia rhizosphaerae</name>
    <dbReference type="NCBI Taxonomy" id="480658"/>
    <lineage>
        <taxon>Bacteria</taxon>
        <taxon>Pseudomonadati</taxon>
        <taxon>Pseudomonadota</taxon>
        <taxon>Betaproteobacteria</taxon>
        <taxon>Burkholderiales</taxon>
        <taxon>Burkholderiaceae</taxon>
        <taxon>Paraburkholderia</taxon>
    </lineage>
</organism>
<comment type="caution">
    <text evidence="1">The sequence shown here is derived from an EMBL/GenBank/DDBJ whole genome shotgun (WGS) entry which is preliminary data.</text>
</comment>
<gene>
    <name evidence="1" type="ORF">BX592_108174</name>
</gene>
<accession>A0A4R8LVW9</accession>